<feature type="compositionally biased region" description="Basic and acidic residues" evidence="1">
    <location>
        <begin position="324"/>
        <end position="341"/>
    </location>
</feature>
<keyword evidence="4" id="KW-1185">Reference proteome</keyword>
<feature type="signal peptide" evidence="2">
    <location>
        <begin position="1"/>
        <end position="18"/>
    </location>
</feature>
<evidence type="ECO:0000256" key="1">
    <source>
        <dbReference type="SAM" id="MobiDB-lite"/>
    </source>
</evidence>
<evidence type="ECO:0000256" key="2">
    <source>
        <dbReference type="SAM" id="SignalP"/>
    </source>
</evidence>
<dbReference type="EMBL" id="VIIS01000136">
    <property type="protein sequence ID" value="KAF0312796.1"/>
    <property type="molecule type" value="Genomic_DNA"/>
</dbReference>
<sequence length="541" mass="57112">MTRRGALLLLVVLTVGVGAPPSGIVPPDGNYQCCQDASAQFLSTPKDVVKLDQCKKFCETNEYGSPVFLKGAWLCAPTAGYKCSGVAKSFCESSFASIAGYFRLYPQSFFITRKEESLRKSSGSDTVATDTVTKDTTIRDRALIGGSVRDIRKEEGIRKVDIGVTREGLLGTTRLTGQTREFGGGQSTIIGDRLQINVGRTGSANLTQTIGITGRNTSSVIGTNLRVDTASDGSQELRGPNGDRSVLTRVADGTTLTDGRDVNNRRIVSNINRTSVSVRGDAQGPSGSLLGDKAGDISGIGDITRNVDTTVTRGRGVINNSGSGRRDIERQGRETTARLDQTRGGAQLRTETVDVGGTTSQSSRSGGQAVINTDAVTVSKEGVGSITQEKNNTIGNQGNTTQTTDTEEKLVKRTQNTECKNCASSGTEVTLSRDLKGQLVVANSEFDDTTVKTSTAAGGKRLDLVGRTRTELNGTMLNEEAMGGSTTERTSKVEAGCDKKVGGCNLVTQSSGTTSVQSRNTTEDKDNVETKTSVVSVTSFG</sequence>
<dbReference type="Proteomes" id="UP000440578">
    <property type="component" value="Unassembled WGS sequence"/>
</dbReference>
<feature type="compositionally biased region" description="Low complexity" evidence="1">
    <location>
        <begin position="530"/>
        <end position="541"/>
    </location>
</feature>
<feature type="chain" id="PRO_5025401772" evidence="2">
    <location>
        <begin position="19"/>
        <end position="541"/>
    </location>
</feature>
<proteinExistence type="predicted"/>
<organism evidence="3 4">
    <name type="scientific">Amphibalanus amphitrite</name>
    <name type="common">Striped barnacle</name>
    <name type="synonym">Balanus amphitrite</name>
    <dbReference type="NCBI Taxonomy" id="1232801"/>
    <lineage>
        <taxon>Eukaryota</taxon>
        <taxon>Metazoa</taxon>
        <taxon>Ecdysozoa</taxon>
        <taxon>Arthropoda</taxon>
        <taxon>Crustacea</taxon>
        <taxon>Multicrustacea</taxon>
        <taxon>Cirripedia</taxon>
        <taxon>Thoracica</taxon>
        <taxon>Thoracicalcarea</taxon>
        <taxon>Balanomorpha</taxon>
        <taxon>Balanoidea</taxon>
        <taxon>Balanidae</taxon>
        <taxon>Amphibalaninae</taxon>
        <taxon>Amphibalanus</taxon>
    </lineage>
</organism>
<protein>
    <submittedName>
        <fullName evidence="3">Uncharacterized protein</fullName>
    </submittedName>
</protein>
<feature type="region of interest" description="Disordered" evidence="1">
    <location>
        <begin position="315"/>
        <end position="344"/>
    </location>
</feature>
<dbReference type="AlphaFoldDB" id="A0A6A4WZ57"/>
<name>A0A6A4WZ57_AMPAM</name>
<keyword evidence="2" id="KW-0732">Signal</keyword>
<evidence type="ECO:0000313" key="3">
    <source>
        <dbReference type="EMBL" id="KAF0312796.1"/>
    </source>
</evidence>
<comment type="caution">
    <text evidence="3">The sequence shown here is derived from an EMBL/GenBank/DDBJ whole genome shotgun (WGS) entry which is preliminary data.</text>
</comment>
<gene>
    <name evidence="3" type="ORF">FJT64_016552</name>
</gene>
<evidence type="ECO:0000313" key="4">
    <source>
        <dbReference type="Proteomes" id="UP000440578"/>
    </source>
</evidence>
<accession>A0A6A4WZ57</accession>
<feature type="region of interest" description="Disordered" evidence="1">
    <location>
        <begin position="510"/>
        <end position="541"/>
    </location>
</feature>
<reference evidence="3 4" key="1">
    <citation type="submission" date="2019-07" db="EMBL/GenBank/DDBJ databases">
        <title>Draft genome assembly of a fouling barnacle, Amphibalanus amphitrite (Darwin, 1854): The first reference genome for Thecostraca.</title>
        <authorList>
            <person name="Kim W."/>
        </authorList>
    </citation>
    <scope>NUCLEOTIDE SEQUENCE [LARGE SCALE GENOMIC DNA]</scope>
    <source>
        <strain evidence="3">SNU_AA5</strain>
        <tissue evidence="3">Soma without cirri and trophi</tissue>
    </source>
</reference>